<dbReference type="AlphaFoldDB" id="A0AAV1C5X7"/>
<reference evidence="1" key="1">
    <citation type="submission" date="2023-03" db="EMBL/GenBank/DDBJ databases">
        <authorList>
            <person name="Julca I."/>
        </authorList>
    </citation>
    <scope>NUCLEOTIDE SEQUENCE</scope>
</reference>
<proteinExistence type="predicted"/>
<keyword evidence="2" id="KW-1185">Reference proteome</keyword>
<name>A0AAV1C5X7_OLDCO</name>
<evidence type="ECO:0000313" key="2">
    <source>
        <dbReference type="Proteomes" id="UP001161247"/>
    </source>
</evidence>
<sequence>METIHRLILKLTFKLDLKLDTRLKIPPRNVEMLPRNNADPKSSLCEQAVKGGLKKRCVKVTTQEQKFKIVNSCNGLLCLSDPTRNNPLVVCNPVTGEYLNLPKTHEFIGSSSGLVLADLDSVTRATRIKFLEYLKEIGNSVIAQLQVKKSSQERLLKYTQLEQVSGDILVMLHTVSMK</sequence>
<evidence type="ECO:0000313" key="1">
    <source>
        <dbReference type="EMBL" id="CAI9090443.1"/>
    </source>
</evidence>
<dbReference type="Proteomes" id="UP001161247">
    <property type="component" value="Chromosome 1"/>
</dbReference>
<gene>
    <name evidence="1" type="ORF">OLC1_LOCUS2603</name>
</gene>
<accession>A0AAV1C5X7</accession>
<organism evidence="1 2">
    <name type="scientific">Oldenlandia corymbosa var. corymbosa</name>
    <dbReference type="NCBI Taxonomy" id="529605"/>
    <lineage>
        <taxon>Eukaryota</taxon>
        <taxon>Viridiplantae</taxon>
        <taxon>Streptophyta</taxon>
        <taxon>Embryophyta</taxon>
        <taxon>Tracheophyta</taxon>
        <taxon>Spermatophyta</taxon>
        <taxon>Magnoliopsida</taxon>
        <taxon>eudicotyledons</taxon>
        <taxon>Gunneridae</taxon>
        <taxon>Pentapetalae</taxon>
        <taxon>asterids</taxon>
        <taxon>lamiids</taxon>
        <taxon>Gentianales</taxon>
        <taxon>Rubiaceae</taxon>
        <taxon>Rubioideae</taxon>
        <taxon>Spermacoceae</taxon>
        <taxon>Hedyotis-Oldenlandia complex</taxon>
        <taxon>Oldenlandia</taxon>
    </lineage>
</organism>
<protein>
    <submittedName>
        <fullName evidence="1">OLC1v1025219C1</fullName>
    </submittedName>
</protein>
<dbReference type="EMBL" id="OX459118">
    <property type="protein sequence ID" value="CAI9090443.1"/>
    <property type="molecule type" value="Genomic_DNA"/>
</dbReference>